<reference evidence="2 3" key="1">
    <citation type="submission" date="2008-10" db="EMBL/GenBank/DDBJ databases">
        <title>Draft genome sequence of Collinsella stercoris (DSM 13279).</title>
        <authorList>
            <person name="Sudarsanam P."/>
            <person name="Ley R."/>
            <person name="Guruge J."/>
            <person name="Turnbaugh P.J."/>
            <person name="Mahowald M."/>
            <person name="Liep D."/>
            <person name="Gordon J."/>
        </authorList>
    </citation>
    <scope>NUCLEOTIDE SEQUENCE [LARGE SCALE GENOMIC DNA]</scope>
    <source>
        <strain evidence="2 3">DSM 13279</strain>
    </source>
</reference>
<dbReference type="EMBL" id="ABXJ01000111">
    <property type="protein sequence ID" value="EEA89886.1"/>
    <property type="molecule type" value="Genomic_DNA"/>
</dbReference>
<comment type="caution">
    <text evidence="2">The sequence shown here is derived from an EMBL/GenBank/DDBJ whole genome shotgun (WGS) entry which is preliminary data.</text>
</comment>
<evidence type="ECO:0000313" key="2">
    <source>
        <dbReference type="EMBL" id="EEA89886.1"/>
    </source>
</evidence>
<dbReference type="Proteomes" id="UP000003560">
    <property type="component" value="Unassembled WGS sequence"/>
</dbReference>
<feature type="region of interest" description="Disordered" evidence="1">
    <location>
        <begin position="26"/>
        <end position="72"/>
    </location>
</feature>
<dbReference type="HOGENOM" id="CLU_2715435_0_0_11"/>
<feature type="compositionally biased region" description="Basic residues" evidence="1">
    <location>
        <begin position="38"/>
        <end position="50"/>
    </location>
</feature>
<accession>B6GCX5</accession>
<evidence type="ECO:0000313" key="3">
    <source>
        <dbReference type="Proteomes" id="UP000003560"/>
    </source>
</evidence>
<keyword evidence="3" id="KW-1185">Reference proteome</keyword>
<protein>
    <submittedName>
        <fullName evidence="2">Uncharacterized protein</fullName>
    </submittedName>
</protein>
<sequence length="72" mass="8010">MRPSISSRRSAIRAAYLSSIRHSSTPAAITPPFEIQRRRAHARGPARRHTNATDAAPPSGHRIPRQSLYRAL</sequence>
<organism evidence="2 3">
    <name type="scientific">Collinsella stercoris DSM 13279</name>
    <dbReference type="NCBI Taxonomy" id="445975"/>
    <lineage>
        <taxon>Bacteria</taxon>
        <taxon>Bacillati</taxon>
        <taxon>Actinomycetota</taxon>
        <taxon>Coriobacteriia</taxon>
        <taxon>Coriobacteriales</taxon>
        <taxon>Coriobacteriaceae</taxon>
        <taxon>Collinsella</taxon>
    </lineage>
</organism>
<evidence type="ECO:0000256" key="1">
    <source>
        <dbReference type="SAM" id="MobiDB-lite"/>
    </source>
</evidence>
<gene>
    <name evidence="2" type="ORF">COLSTE_01952</name>
</gene>
<reference evidence="2 3" key="2">
    <citation type="submission" date="2008-10" db="EMBL/GenBank/DDBJ databases">
        <authorList>
            <person name="Fulton L."/>
            <person name="Clifton S."/>
            <person name="Fulton B."/>
            <person name="Xu J."/>
            <person name="Minx P."/>
            <person name="Pepin K.H."/>
            <person name="Johnson M."/>
            <person name="Thiruvilangam P."/>
            <person name="Bhonagiri V."/>
            <person name="Nash W.E."/>
            <person name="Mardis E.R."/>
            <person name="Wilson R.K."/>
        </authorList>
    </citation>
    <scope>NUCLEOTIDE SEQUENCE [LARGE SCALE GENOMIC DNA]</scope>
    <source>
        <strain evidence="2 3">DSM 13279</strain>
    </source>
</reference>
<name>B6GCX5_9ACTN</name>
<dbReference type="AlphaFoldDB" id="B6GCX5"/>
<proteinExistence type="predicted"/>